<dbReference type="Pfam" id="PF12802">
    <property type="entry name" value="MarR_2"/>
    <property type="match status" value="1"/>
</dbReference>
<feature type="domain" description="HTH marR-type" evidence="1">
    <location>
        <begin position="13"/>
        <end position="145"/>
    </location>
</feature>
<dbReference type="GO" id="GO:0003700">
    <property type="term" value="F:DNA-binding transcription factor activity"/>
    <property type="evidence" value="ECO:0007669"/>
    <property type="project" value="InterPro"/>
</dbReference>
<dbReference type="SUPFAM" id="SSF46785">
    <property type="entry name" value="Winged helix' DNA-binding domain"/>
    <property type="match status" value="1"/>
</dbReference>
<keyword evidence="3" id="KW-1185">Reference proteome</keyword>
<dbReference type="SMART" id="SM00347">
    <property type="entry name" value="HTH_MARR"/>
    <property type="match status" value="1"/>
</dbReference>
<dbReference type="PANTHER" id="PTHR33164">
    <property type="entry name" value="TRANSCRIPTIONAL REGULATOR, MARR FAMILY"/>
    <property type="match status" value="1"/>
</dbReference>
<reference evidence="2 3" key="1">
    <citation type="submission" date="2018-10" db="EMBL/GenBank/DDBJ databases">
        <title>Isolation from cow dung.</title>
        <authorList>
            <person name="Ling L."/>
        </authorList>
    </citation>
    <scope>NUCLEOTIDE SEQUENCE [LARGE SCALE GENOMIC DNA]</scope>
    <source>
        <strain evidence="2 3">NEAU-LL90</strain>
    </source>
</reference>
<accession>A0A3M2L2W0</accession>
<dbReference type="EMBL" id="RFFH01000007">
    <property type="protein sequence ID" value="RMI31306.1"/>
    <property type="molecule type" value="Genomic_DNA"/>
</dbReference>
<name>A0A3M2L2W0_9NOCA</name>
<dbReference type="Gene3D" id="1.10.10.10">
    <property type="entry name" value="Winged helix-like DNA-binding domain superfamily/Winged helix DNA-binding domain"/>
    <property type="match status" value="1"/>
</dbReference>
<dbReference type="PROSITE" id="PS50995">
    <property type="entry name" value="HTH_MARR_2"/>
    <property type="match status" value="1"/>
</dbReference>
<dbReference type="InterPro" id="IPR036388">
    <property type="entry name" value="WH-like_DNA-bd_sf"/>
</dbReference>
<gene>
    <name evidence="2" type="ORF">EBN03_18255</name>
</gene>
<dbReference type="InterPro" id="IPR000835">
    <property type="entry name" value="HTH_MarR-typ"/>
</dbReference>
<dbReference type="RefSeq" id="WP_122189256.1">
    <property type="nucleotide sequence ID" value="NZ_RFFH01000007.1"/>
</dbReference>
<sequence>MGNDEHSVPAKLRALPSRSVNQVAIAANRLVDRALSGAGSHRYRYAMLATLEEFGPSSQANLGRCTGIDRSDVVAAVNALVAAGYADRSPDPSDGRRNIVTITPAGVRHLRELGDVLAEVQDELLRSLSAAEREVLVELLNRIADDRDVLGAARRGAARDGQG</sequence>
<protein>
    <submittedName>
        <fullName evidence="2">MarR family transcriptional regulator</fullName>
    </submittedName>
</protein>
<organism evidence="2 3">
    <name type="scientific">Nocardia stercoris</name>
    <dbReference type="NCBI Taxonomy" id="2483361"/>
    <lineage>
        <taxon>Bacteria</taxon>
        <taxon>Bacillati</taxon>
        <taxon>Actinomycetota</taxon>
        <taxon>Actinomycetes</taxon>
        <taxon>Mycobacteriales</taxon>
        <taxon>Nocardiaceae</taxon>
        <taxon>Nocardia</taxon>
    </lineage>
</organism>
<dbReference type="OrthoDB" id="4826718at2"/>
<dbReference type="PRINTS" id="PR00598">
    <property type="entry name" value="HTHMARR"/>
</dbReference>
<proteinExistence type="predicted"/>
<evidence type="ECO:0000313" key="2">
    <source>
        <dbReference type="EMBL" id="RMI31306.1"/>
    </source>
</evidence>
<dbReference type="InterPro" id="IPR036390">
    <property type="entry name" value="WH_DNA-bd_sf"/>
</dbReference>
<comment type="caution">
    <text evidence="2">The sequence shown here is derived from an EMBL/GenBank/DDBJ whole genome shotgun (WGS) entry which is preliminary data.</text>
</comment>
<dbReference type="GO" id="GO:0006950">
    <property type="term" value="P:response to stress"/>
    <property type="evidence" value="ECO:0007669"/>
    <property type="project" value="TreeGrafter"/>
</dbReference>
<dbReference type="AlphaFoldDB" id="A0A3M2L2W0"/>
<dbReference type="PANTHER" id="PTHR33164:SF57">
    <property type="entry name" value="MARR-FAMILY TRANSCRIPTIONAL REGULATOR"/>
    <property type="match status" value="1"/>
</dbReference>
<dbReference type="Proteomes" id="UP000279275">
    <property type="component" value="Unassembled WGS sequence"/>
</dbReference>
<dbReference type="InterPro" id="IPR039422">
    <property type="entry name" value="MarR/SlyA-like"/>
</dbReference>
<evidence type="ECO:0000259" key="1">
    <source>
        <dbReference type="PROSITE" id="PS50995"/>
    </source>
</evidence>
<evidence type="ECO:0000313" key="3">
    <source>
        <dbReference type="Proteomes" id="UP000279275"/>
    </source>
</evidence>